<gene>
    <name evidence="1" type="ORF">PN838_11745</name>
</gene>
<sequence length="184" mass="19799">MDDTGLGTQQGKLITDFGEGKISKAEYVEGMDAITDGGLTGSSLVIPGGGAVKVAKWLKTLAAGGTLSKTALTAIRQSYVNEVRGIKGAAEAMLKGGMSVKNVVIAAHGMRRAIGQKYKNLTPFILRQLIYIRNVTPRWLKGAGYDSKLGPTFKWYRKRGDTYRDIISSSSKPSKAMNKWAGVK</sequence>
<proteinExistence type="predicted"/>
<dbReference type="RefSeq" id="WP_272180787.1">
    <property type="nucleotide sequence ID" value="NZ_JAQOMS010000002.1"/>
</dbReference>
<dbReference type="EMBL" id="JAQOMS010000002">
    <property type="protein sequence ID" value="MDC2889331.1"/>
    <property type="molecule type" value="Genomic_DNA"/>
</dbReference>
<protein>
    <submittedName>
        <fullName evidence="1">Uncharacterized protein</fullName>
    </submittedName>
</protein>
<dbReference type="Proteomes" id="UP001528411">
    <property type="component" value="Unassembled WGS sequence"/>
</dbReference>
<name>A0ABT5FD80_9GAMM</name>
<evidence type="ECO:0000313" key="1">
    <source>
        <dbReference type="EMBL" id="MDC2889331.1"/>
    </source>
</evidence>
<organism evidence="1 2">
    <name type="scientific">Psychrosphaera algicola</name>
    <dbReference type="NCBI Taxonomy" id="3023714"/>
    <lineage>
        <taxon>Bacteria</taxon>
        <taxon>Pseudomonadati</taxon>
        <taxon>Pseudomonadota</taxon>
        <taxon>Gammaproteobacteria</taxon>
        <taxon>Alteromonadales</taxon>
        <taxon>Pseudoalteromonadaceae</taxon>
        <taxon>Psychrosphaera</taxon>
    </lineage>
</organism>
<reference evidence="1 2" key="1">
    <citation type="submission" date="2023-01" db="EMBL/GenBank/DDBJ databases">
        <title>Psychrosphaera sp. nov., isolated from marine algae.</title>
        <authorList>
            <person name="Bayburt H."/>
            <person name="Choi B.J."/>
            <person name="Kim J.M."/>
            <person name="Choi D.G."/>
            <person name="Jeon C.O."/>
        </authorList>
    </citation>
    <scope>NUCLEOTIDE SEQUENCE [LARGE SCALE GENOMIC DNA]</scope>
    <source>
        <strain evidence="1 2">G1-22</strain>
    </source>
</reference>
<accession>A0ABT5FD80</accession>
<keyword evidence="2" id="KW-1185">Reference proteome</keyword>
<comment type="caution">
    <text evidence="1">The sequence shown here is derived from an EMBL/GenBank/DDBJ whole genome shotgun (WGS) entry which is preliminary data.</text>
</comment>
<evidence type="ECO:0000313" key="2">
    <source>
        <dbReference type="Proteomes" id="UP001528411"/>
    </source>
</evidence>